<name>A0A9D3USD6_9ROSI</name>
<comment type="caution">
    <text evidence="1">The sequence shown here is derived from an EMBL/GenBank/DDBJ whole genome shotgun (WGS) entry which is preliminary data.</text>
</comment>
<gene>
    <name evidence="1" type="ORF">J1N35_034164</name>
</gene>
<organism evidence="1 2">
    <name type="scientific">Gossypium stocksii</name>
    <dbReference type="NCBI Taxonomy" id="47602"/>
    <lineage>
        <taxon>Eukaryota</taxon>
        <taxon>Viridiplantae</taxon>
        <taxon>Streptophyta</taxon>
        <taxon>Embryophyta</taxon>
        <taxon>Tracheophyta</taxon>
        <taxon>Spermatophyta</taxon>
        <taxon>Magnoliopsida</taxon>
        <taxon>eudicotyledons</taxon>
        <taxon>Gunneridae</taxon>
        <taxon>Pentapetalae</taxon>
        <taxon>rosids</taxon>
        <taxon>malvids</taxon>
        <taxon>Malvales</taxon>
        <taxon>Malvaceae</taxon>
        <taxon>Malvoideae</taxon>
        <taxon>Gossypium</taxon>
    </lineage>
</organism>
<accession>A0A9D3USD6</accession>
<dbReference type="EMBL" id="JAIQCV010000010">
    <property type="protein sequence ID" value="KAH1056099.1"/>
    <property type="molecule type" value="Genomic_DNA"/>
</dbReference>
<dbReference type="OrthoDB" id="1110759at2759"/>
<protein>
    <submittedName>
        <fullName evidence="1">Uncharacterized protein</fullName>
    </submittedName>
</protein>
<evidence type="ECO:0000313" key="2">
    <source>
        <dbReference type="Proteomes" id="UP000828251"/>
    </source>
</evidence>
<dbReference type="AlphaFoldDB" id="A0A9D3USD6"/>
<evidence type="ECO:0000313" key="1">
    <source>
        <dbReference type="EMBL" id="KAH1056099.1"/>
    </source>
</evidence>
<keyword evidence="2" id="KW-1185">Reference proteome</keyword>
<reference evidence="1 2" key="1">
    <citation type="journal article" date="2021" name="Plant Biotechnol. J.">
        <title>Multi-omics assisted identification of the key and species-specific regulatory components of drought-tolerant mechanisms in Gossypium stocksii.</title>
        <authorList>
            <person name="Yu D."/>
            <person name="Ke L."/>
            <person name="Zhang D."/>
            <person name="Wu Y."/>
            <person name="Sun Y."/>
            <person name="Mei J."/>
            <person name="Sun J."/>
            <person name="Sun Y."/>
        </authorList>
    </citation>
    <scope>NUCLEOTIDE SEQUENCE [LARGE SCALE GENOMIC DNA]</scope>
    <source>
        <strain evidence="2">cv. E1</strain>
        <tissue evidence="1">Leaf</tissue>
    </source>
</reference>
<dbReference type="Proteomes" id="UP000828251">
    <property type="component" value="Unassembled WGS sequence"/>
</dbReference>
<sequence length="111" mass="13006">MLSKKEKYEKKKMKKIIIFHSNSQKSILKEKKKKMNVVPPIFNHSPYLDMRIDAIDALKEKNGSSKRDILQGNNNFHKRAIARSKVPMSDYATSKCPQRFFSSKMWLWASS</sequence>
<proteinExistence type="predicted"/>